<dbReference type="InterPro" id="IPR017972">
    <property type="entry name" value="Cyt_P450_CS"/>
</dbReference>
<dbReference type="AlphaFoldDB" id="A0A2A6C2F6"/>
<dbReference type="Proteomes" id="UP000005239">
    <property type="component" value="Unassembled WGS sequence"/>
</dbReference>
<keyword evidence="3" id="KW-0408">Iron</keyword>
<keyword evidence="3" id="KW-0479">Metal-binding</keyword>
<feature type="signal peptide" evidence="5">
    <location>
        <begin position="1"/>
        <end position="16"/>
    </location>
</feature>
<name>A0A2A6C2F6_PRIPA</name>
<evidence type="ECO:0000256" key="4">
    <source>
        <dbReference type="SAM" id="MobiDB-lite"/>
    </source>
</evidence>
<evidence type="ECO:0000256" key="1">
    <source>
        <dbReference type="ARBA" id="ARBA00010617"/>
    </source>
</evidence>
<keyword evidence="5" id="KW-0732">Signal</keyword>
<evidence type="ECO:0000256" key="2">
    <source>
        <dbReference type="ARBA" id="ARBA00023033"/>
    </source>
</evidence>
<evidence type="ECO:0000256" key="3">
    <source>
        <dbReference type="PIRSR" id="PIRSR602401-1"/>
    </source>
</evidence>
<evidence type="ECO:0000313" key="7">
    <source>
        <dbReference type="Proteomes" id="UP000005239"/>
    </source>
</evidence>
<dbReference type="PRINTS" id="PR00463">
    <property type="entry name" value="EP450I"/>
</dbReference>
<keyword evidence="2" id="KW-0560">Oxidoreductase</keyword>
<feature type="region of interest" description="Disordered" evidence="4">
    <location>
        <begin position="125"/>
        <end position="148"/>
    </location>
</feature>
<dbReference type="SUPFAM" id="SSF48264">
    <property type="entry name" value="Cytochrome P450"/>
    <property type="match status" value="1"/>
</dbReference>
<feature type="chain" id="PRO_5043904548" evidence="5">
    <location>
        <begin position="17"/>
        <end position="835"/>
    </location>
</feature>
<feature type="compositionally biased region" description="Basic and acidic residues" evidence="4">
    <location>
        <begin position="190"/>
        <end position="225"/>
    </location>
</feature>
<reference evidence="6" key="2">
    <citation type="submission" date="2022-06" db="UniProtKB">
        <authorList>
            <consortium name="EnsemblMetazoa"/>
        </authorList>
    </citation>
    <scope>IDENTIFICATION</scope>
    <source>
        <strain evidence="6">PS312</strain>
    </source>
</reference>
<accession>A0A8R1U5R9</accession>
<keyword evidence="2" id="KW-0503">Monooxygenase</keyword>
<dbReference type="GO" id="GO:0005506">
    <property type="term" value="F:iron ion binding"/>
    <property type="evidence" value="ECO:0007669"/>
    <property type="project" value="InterPro"/>
</dbReference>
<gene>
    <name evidence="6" type="primary">WBGene00095416</name>
</gene>
<dbReference type="GO" id="GO:0004497">
    <property type="term" value="F:monooxygenase activity"/>
    <property type="evidence" value="ECO:0007669"/>
    <property type="project" value="UniProtKB-KW"/>
</dbReference>
<dbReference type="PROSITE" id="PS00086">
    <property type="entry name" value="CYTOCHROME_P450"/>
    <property type="match status" value="1"/>
</dbReference>
<dbReference type="Gene3D" id="1.10.630.10">
    <property type="entry name" value="Cytochrome P450"/>
    <property type="match status" value="1"/>
</dbReference>
<comment type="similarity">
    <text evidence="1">Belongs to the cytochrome P450 family.</text>
</comment>
<keyword evidence="3" id="KW-0349">Heme</keyword>
<dbReference type="PANTHER" id="PTHR24284:SF1">
    <property type="entry name" value="CYTOCHROME P450 FAMILY"/>
    <property type="match status" value="1"/>
</dbReference>
<feature type="region of interest" description="Disordered" evidence="4">
    <location>
        <begin position="38"/>
        <end position="74"/>
    </location>
</feature>
<proteinExistence type="inferred from homology"/>
<evidence type="ECO:0000256" key="5">
    <source>
        <dbReference type="SAM" id="SignalP"/>
    </source>
</evidence>
<dbReference type="EnsemblMetazoa" id="PPA05862.1">
    <property type="protein sequence ID" value="PPA05862.1"/>
    <property type="gene ID" value="WBGene00095416"/>
</dbReference>
<keyword evidence="7" id="KW-1185">Reference proteome</keyword>
<reference evidence="7" key="1">
    <citation type="journal article" date="2008" name="Nat. Genet.">
        <title>The Pristionchus pacificus genome provides a unique perspective on nematode lifestyle and parasitism.</title>
        <authorList>
            <person name="Dieterich C."/>
            <person name="Clifton S.W."/>
            <person name="Schuster L.N."/>
            <person name="Chinwalla A."/>
            <person name="Delehaunty K."/>
            <person name="Dinkelacker I."/>
            <person name="Fulton L."/>
            <person name="Fulton R."/>
            <person name="Godfrey J."/>
            <person name="Minx P."/>
            <person name="Mitreva M."/>
            <person name="Roeseler W."/>
            <person name="Tian H."/>
            <person name="Witte H."/>
            <person name="Yang S.P."/>
            <person name="Wilson R.K."/>
            <person name="Sommer R.J."/>
        </authorList>
    </citation>
    <scope>NUCLEOTIDE SEQUENCE [LARGE SCALE GENOMIC DNA]</scope>
    <source>
        <strain evidence="7">PS312</strain>
    </source>
</reference>
<dbReference type="Pfam" id="PF00067">
    <property type="entry name" value="p450"/>
    <property type="match status" value="1"/>
</dbReference>
<evidence type="ECO:0000313" key="6">
    <source>
        <dbReference type="EnsemblMetazoa" id="PPA05862.1"/>
    </source>
</evidence>
<protein>
    <submittedName>
        <fullName evidence="6">Cytochrome P450</fullName>
    </submittedName>
</protein>
<dbReference type="PANTHER" id="PTHR24284">
    <property type="entry name" value="CYTOCHROME P450 FAMILY"/>
    <property type="match status" value="1"/>
</dbReference>
<dbReference type="GO" id="GO:0020037">
    <property type="term" value="F:heme binding"/>
    <property type="evidence" value="ECO:0007669"/>
    <property type="project" value="InterPro"/>
</dbReference>
<dbReference type="InterPro" id="IPR036396">
    <property type="entry name" value="Cyt_P450_sf"/>
</dbReference>
<organism evidence="6 7">
    <name type="scientific">Pristionchus pacificus</name>
    <name type="common">Parasitic nematode worm</name>
    <dbReference type="NCBI Taxonomy" id="54126"/>
    <lineage>
        <taxon>Eukaryota</taxon>
        <taxon>Metazoa</taxon>
        <taxon>Ecdysozoa</taxon>
        <taxon>Nematoda</taxon>
        <taxon>Chromadorea</taxon>
        <taxon>Rhabditida</taxon>
        <taxon>Rhabditina</taxon>
        <taxon>Diplogasteromorpha</taxon>
        <taxon>Diplogasteroidea</taxon>
        <taxon>Neodiplogasteridae</taxon>
        <taxon>Pristionchus</taxon>
    </lineage>
</organism>
<dbReference type="InterPro" id="IPR002401">
    <property type="entry name" value="Cyt_P450_E_grp-I"/>
</dbReference>
<feature type="region of interest" description="Disordered" evidence="4">
    <location>
        <begin position="181"/>
        <end position="227"/>
    </location>
</feature>
<dbReference type="InterPro" id="IPR001128">
    <property type="entry name" value="Cyt_P450"/>
</dbReference>
<dbReference type="PRINTS" id="PR00385">
    <property type="entry name" value="P450"/>
</dbReference>
<feature type="binding site" description="axial binding residue" evidence="3">
    <location>
        <position position="783"/>
    </location>
    <ligand>
        <name>heme</name>
        <dbReference type="ChEBI" id="CHEBI:30413"/>
    </ligand>
    <ligandPart>
        <name>Fe</name>
        <dbReference type="ChEBI" id="CHEBI:18248"/>
    </ligandPart>
</feature>
<sequence length="835" mass="90561">MAWLVGLLLLVSTTSAQFSSSSQFTQLFSFIPPAPESKPAYDPTKAKVEPASNPSTYNPSPAKEASSPKTSAYNAAPAKDAHAVNLTDIPKVVASSTASSYSTTAKSDSHGASYSTAFPNYYQTTKSSPSSDHAAPSSSSSSPSYAPDISSGPITIPVQQCIVGTKICTTIQLTLYSAPAPSIKSSEGTDETHHDDQEQEKKDGKDGKEDEKKDDNASEKTDDAPPKVVYVRAPPQFVFAPAPLAAAPPTTVVHPAPLPAPAPAPYLLPRMMAPAPILPAPVPPSMLPYAPPMPMLSPAAVPLAPSPPPPRSVFYPPPSVPVFAHSPLAPAPPMPRPSFIPFAPAHPPQPTFMQQQPMQPMPIAAPAPVFAPQPMPAPLPYPPQPAYLPAPPPPPSALYNSPFFFRTAVHHAPPMAALHPAPAHPVAYPPAVAAPQMQVPCSPMQLQQLQQQHPCNVQQGAPLAYTVSAPAAINAANAAFADQMRAVHGQSNLSSVDANWPVHLCVGNIVHQLLFGHIVKHADSGKMRYYQDLIEDAMKKVRSEPCVPLVQAYPWMCSLPYVGWRGYGEMRSVALELIHYVEDEIRKHEIEMNSSPDDTASTLVGAYLEEMKRSRAHGSNDSFHMDNLVNTATDIWLAGMETAATSIRWGLLLLTAHPEIQERLFEEIEKTIGKSGRRLTMNDKPTMPYASAFIYEVHRVANVVTFNVFRRNFEDDIIAGHNVPAGGTTILPQISTVMSSEEYFDNADRFDPERFLNRTNRGLELRKDVIDNVVAFSLGKRQCAGEALARTEMFLVLLSIVQRFRLEPTEVVDIEPVFGILQTPAPSKWRLVTRN</sequence>
<accession>A0A2A6C2F6</accession>
<comment type="cofactor">
    <cofactor evidence="3">
        <name>heme</name>
        <dbReference type="ChEBI" id="CHEBI:30413"/>
    </cofactor>
</comment>
<dbReference type="GO" id="GO:0016705">
    <property type="term" value="F:oxidoreductase activity, acting on paired donors, with incorporation or reduction of molecular oxygen"/>
    <property type="evidence" value="ECO:0007669"/>
    <property type="project" value="InterPro"/>
</dbReference>
<feature type="compositionally biased region" description="Low complexity" evidence="4">
    <location>
        <begin position="127"/>
        <end position="148"/>
    </location>
</feature>